<evidence type="ECO:0000259" key="1">
    <source>
        <dbReference type="Pfam" id="PF04717"/>
    </source>
</evidence>
<dbReference type="AlphaFoldDB" id="A0A4R4NWU1"/>
<dbReference type="Pfam" id="PF04717">
    <property type="entry name" value="Phage_base_V"/>
    <property type="match status" value="1"/>
</dbReference>
<sequence length="611" mass="64433">MSAGTHTNLVAVKVDGRPLPPTVKPLLVEAWVDTSVNVPAAFQLTFRDPHRRVVPLLNARIGAEVELRAYAAGRDGGKPIFTGEVTALEADFDATGKYTVLRGHDPSHRLLRNRRVAGYVNQTASDIARRLAARNGLKVGKIDSTKVVYEQISQANVTDWEFLARLARENDVEMYCDDAGEFRFVEPKPASGAPGAGAKAAQNHYVLEFGVNLLRCRTGITASDQVQEASARGWDMTAKRTLTARKSAARSPELAIGSTPGQAASAFGKATLTETEIPYDSQREVTGAADGLAADVSSAFAELEALVRGDPRLRPGLPVALNGVGRPFEGKYTVTAVRHMFSGGERYECLVTVSGEQHRSLFGLASGGGSAAPAPRLPGVAIAIVTDVKDPRRLGRVKLRFPWLDEEYVSDWTRVMQFGGRRGGSLIMPEVNDEVLVAFDRGALDHPYVIGGLYNGIDRLPTYQRMPVVGAGGKINWRALASRTGNRLELRDAPGRRGVTLATGDDRMTIEMNQTGTRLSVDSKGVVTITGATAVQVRAGTNLALNAGGAVSISAGGSVNISAGGAVNTSAAGVLNLSAGGVLTAKAAGAVTVAGVSVALTGITTTNGRPF</sequence>
<dbReference type="InterPro" id="IPR006531">
    <property type="entry name" value="Gp5/Vgr_OB"/>
</dbReference>
<evidence type="ECO:0000313" key="3">
    <source>
        <dbReference type="Proteomes" id="UP000295431"/>
    </source>
</evidence>
<proteinExistence type="predicted"/>
<dbReference type="InterPro" id="IPR037026">
    <property type="entry name" value="Vgr_OB-fold_dom_sf"/>
</dbReference>
<dbReference type="InterPro" id="IPR047702">
    <property type="entry name" value="VgrG-rel"/>
</dbReference>
<dbReference type="SUPFAM" id="SSF69255">
    <property type="entry name" value="gp5 N-terminal domain-like"/>
    <property type="match status" value="1"/>
</dbReference>
<keyword evidence="3" id="KW-1185">Reference proteome</keyword>
<name>A0A4R4NWU1_9ACTN</name>
<comment type="caution">
    <text evidence="2">The sequence shown here is derived from an EMBL/GenBank/DDBJ whole genome shotgun (WGS) entry which is preliminary data.</text>
</comment>
<dbReference type="EMBL" id="SMJW01000124">
    <property type="protein sequence ID" value="TDC12557.1"/>
    <property type="molecule type" value="Genomic_DNA"/>
</dbReference>
<organism evidence="2 3">
    <name type="scientific">Actinomadura bangladeshensis</name>
    <dbReference type="NCBI Taxonomy" id="453573"/>
    <lineage>
        <taxon>Bacteria</taxon>
        <taxon>Bacillati</taxon>
        <taxon>Actinomycetota</taxon>
        <taxon>Actinomycetes</taxon>
        <taxon>Streptosporangiales</taxon>
        <taxon>Thermomonosporaceae</taxon>
        <taxon>Actinomadura</taxon>
    </lineage>
</organism>
<reference evidence="2 3" key="1">
    <citation type="submission" date="2019-03" db="EMBL/GenBank/DDBJ databases">
        <title>Draft genome sequences of novel Actinobacteria.</title>
        <authorList>
            <person name="Sahin N."/>
            <person name="Ay H."/>
            <person name="Saygin H."/>
        </authorList>
    </citation>
    <scope>NUCLEOTIDE SEQUENCE [LARGE SCALE GENOMIC DNA]</scope>
    <source>
        <strain evidence="2 3">DSM 45347</strain>
    </source>
</reference>
<protein>
    <submittedName>
        <fullName evidence="2">Type IV secretion protein Rhs</fullName>
    </submittedName>
</protein>
<gene>
    <name evidence="2" type="ORF">E1284_23110</name>
</gene>
<dbReference type="RefSeq" id="WP_131942222.1">
    <property type="nucleotide sequence ID" value="NZ_BAAAMX010000003.1"/>
</dbReference>
<accession>A0A4R4NWU1</accession>
<dbReference type="Pfam" id="PF05954">
    <property type="entry name" value="Phage_GPD"/>
    <property type="match status" value="1"/>
</dbReference>
<dbReference type="NCBIfam" id="NF033848">
    <property type="entry name" value="VgrG_rel"/>
    <property type="match status" value="1"/>
</dbReference>
<evidence type="ECO:0000313" key="2">
    <source>
        <dbReference type="EMBL" id="TDC12557.1"/>
    </source>
</evidence>
<dbReference type="Gene3D" id="2.40.50.230">
    <property type="entry name" value="Gp5 N-terminal domain"/>
    <property type="match status" value="1"/>
</dbReference>
<dbReference type="OrthoDB" id="1907165at2"/>
<feature type="domain" description="Gp5/Type VI secretion system Vgr protein OB-fold" evidence="1">
    <location>
        <begin position="382"/>
        <end position="454"/>
    </location>
</feature>
<dbReference type="SUPFAM" id="SSF69349">
    <property type="entry name" value="Phage fibre proteins"/>
    <property type="match status" value="1"/>
</dbReference>
<dbReference type="SUPFAM" id="SSF69279">
    <property type="entry name" value="Phage tail proteins"/>
    <property type="match status" value="1"/>
</dbReference>
<dbReference type="Proteomes" id="UP000295431">
    <property type="component" value="Unassembled WGS sequence"/>
</dbReference>